<keyword evidence="2" id="KW-1185">Reference proteome</keyword>
<reference evidence="1 2" key="1">
    <citation type="submission" date="2016-05" db="EMBL/GenBank/DDBJ databases">
        <title>Genome sequencing reveals origins of a unique bacterial endosymbiosis in the earliest lineages of terrestrial Fungi.</title>
        <authorList>
            <consortium name="DOE Joint Genome Institute"/>
            <person name="Uehling J."/>
            <person name="Gryganskyi A."/>
            <person name="Hameed K."/>
            <person name="Tschaplinski T."/>
            <person name="Misztal P."/>
            <person name="Wu S."/>
            <person name="Desiro A."/>
            <person name="Vande Pol N."/>
            <person name="Du Z.-Y."/>
            <person name="Zienkiewicz A."/>
            <person name="Zienkiewicz K."/>
            <person name="Morin E."/>
            <person name="Tisserant E."/>
            <person name="Splivallo R."/>
            <person name="Hainaut M."/>
            <person name="Henrissat B."/>
            <person name="Ohm R."/>
            <person name="Kuo A."/>
            <person name="Yan J."/>
            <person name="Lipzen A."/>
            <person name="Nolan M."/>
            <person name="Labutti K."/>
            <person name="Barry K."/>
            <person name="Goldstein A."/>
            <person name="Labbe J."/>
            <person name="Schadt C."/>
            <person name="Tuskan G."/>
            <person name="Grigoriev I."/>
            <person name="Martin F."/>
            <person name="Vilgalys R."/>
            <person name="Bonito G."/>
        </authorList>
    </citation>
    <scope>NUCLEOTIDE SEQUENCE [LARGE SCALE GENOMIC DNA]</scope>
    <source>
        <strain evidence="1 2">AG-77</strain>
    </source>
</reference>
<dbReference type="OrthoDB" id="198735at2759"/>
<dbReference type="EMBL" id="KV442090">
    <property type="protein sequence ID" value="OAQ24647.1"/>
    <property type="molecule type" value="Genomic_DNA"/>
</dbReference>
<protein>
    <submittedName>
        <fullName evidence="1">Uncharacterized protein</fullName>
    </submittedName>
</protein>
<accession>A0A197JHI7</accession>
<dbReference type="Proteomes" id="UP000078512">
    <property type="component" value="Unassembled WGS sequence"/>
</dbReference>
<organism evidence="1 2">
    <name type="scientific">Linnemannia elongata AG-77</name>
    <dbReference type="NCBI Taxonomy" id="1314771"/>
    <lineage>
        <taxon>Eukaryota</taxon>
        <taxon>Fungi</taxon>
        <taxon>Fungi incertae sedis</taxon>
        <taxon>Mucoromycota</taxon>
        <taxon>Mortierellomycotina</taxon>
        <taxon>Mortierellomycetes</taxon>
        <taxon>Mortierellales</taxon>
        <taxon>Mortierellaceae</taxon>
        <taxon>Linnemannia</taxon>
    </lineage>
</organism>
<sequence>MSLKTPSLVFITNEQICTTGSLKGSAAVSSKSVSSFFFWVQTVPVGSSLSGVPMFTVLPVVQIGPFVMNTREVYETYRDYRDGVNGFEREYVELGWCFKVRYGP</sequence>
<evidence type="ECO:0000313" key="1">
    <source>
        <dbReference type="EMBL" id="OAQ24647.1"/>
    </source>
</evidence>
<proteinExistence type="predicted"/>
<evidence type="ECO:0000313" key="2">
    <source>
        <dbReference type="Proteomes" id="UP000078512"/>
    </source>
</evidence>
<name>A0A197JHI7_9FUNG</name>
<dbReference type="AlphaFoldDB" id="A0A197JHI7"/>
<gene>
    <name evidence="1" type="ORF">K457DRAFT_23887</name>
</gene>